<feature type="transmembrane region" description="Helical" evidence="10">
    <location>
        <begin position="265"/>
        <end position="287"/>
    </location>
</feature>
<dbReference type="InterPro" id="IPR004856">
    <property type="entry name" value="Glyco_trans_ALG6/ALG8"/>
</dbReference>
<dbReference type="PANTHER" id="PTHR12413:SF1">
    <property type="entry name" value="DOLICHYL PYROPHOSPHATE MAN9GLCNAC2 ALPHA-1,3-GLUCOSYLTRANSFERASE"/>
    <property type="match status" value="1"/>
</dbReference>
<feature type="transmembrane region" description="Helical" evidence="10">
    <location>
        <begin position="154"/>
        <end position="175"/>
    </location>
</feature>
<accession>A0A9N9AAD3</accession>
<evidence type="ECO:0000256" key="2">
    <source>
        <dbReference type="ARBA" id="ARBA00004922"/>
    </source>
</evidence>
<keyword evidence="9 10" id="KW-0472">Membrane</keyword>
<sequence length="643" mass="74538">MNKQQMLGSSKLAENHELIYKDYRDSIVESPAVRWFNWLEKSNLEKWSAIISLLFGIYVRWTVGLHPYSGQNTPPKYGDYEAQRHWMELTLHVPIDQWYYYDFEWWGLDYPPLTAYVSWICGKIGSLFNPEWFVLDTSRGLENEENKLFMRSSVLVLEYLIYIPSVFVFVNWWFANESWKRRGLAILFILLQPALILIDHGHFQYNSVMLGLTIWALNCFFNDYDVLGSIFFCLALSFKQMALYFAPAIFAYLLGKCIKNNRKGIILFVKLGVTVVITFAIVFFPFLDSVEHISQVITRLFPFQRGLYEDKSILLPALPITLLILNEPFWSSWFNNVAVFSLFPLLKREHLILPYFIVWLMWNWMGSFVQQNVEPIILKYISWASYFVMAAIHFLEFNITPPKRYPDLYTVLNLTGKNKSITDSNKNNASILRDVSLEDSAGMPKSSNNAVNQEMLQQVTARTNNLPVENRDTRKGATSTISNLPRSTESTRTPLLVNRDTIQGFEENTYITPFYNQKHVRKPVDSAYATLFNYRESTYTTPIDNRGHMQGFENRKYSEFMADSHGAQFEYQENSDNASRTSSRGSSQESFIRGIRTSQNSLESTSSTDDLGDDGESLTQNSTYTNLLNETIEDCEDSNTIIR</sequence>
<keyword evidence="4 10" id="KW-0328">Glycosyltransferase</keyword>
<feature type="transmembrane region" description="Helical" evidence="10">
    <location>
        <begin position="229"/>
        <end position="253"/>
    </location>
</feature>
<evidence type="ECO:0000256" key="3">
    <source>
        <dbReference type="ARBA" id="ARBA00008715"/>
    </source>
</evidence>
<protein>
    <recommendedName>
        <fullName evidence="10">Alpha-1,3-glucosyltransferase</fullName>
        <ecNumber evidence="10">2.4.1.-</ecNumber>
    </recommendedName>
</protein>
<evidence type="ECO:0000256" key="5">
    <source>
        <dbReference type="ARBA" id="ARBA00022679"/>
    </source>
</evidence>
<feature type="region of interest" description="Disordered" evidence="11">
    <location>
        <begin position="571"/>
        <end position="622"/>
    </location>
</feature>
<dbReference type="EC" id="2.4.1.-" evidence="10"/>
<keyword evidence="7 10" id="KW-0256">Endoplasmic reticulum</keyword>
<comment type="caution">
    <text evidence="12">The sequence shown here is derived from an EMBL/GenBank/DDBJ whole genome shotgun (WGS) entry which is preliminary data.</text>
</comment>
<evidence type="ECO:0000256" key="6">
    <source>
        <dbReference type="ARBA" id="ARBA00022692"/>
    </source>
</evidence>
<evidence type="ECO:0000256" key="1">
    <source>
        <dbReference type="ARBA" id="ARBA00004477"/>
    </source>
</evidence>
<feature type="compositionally biased region" description="Polar residues" evidence="11">
    <location>
        <begin position="476"/>
        <end position="489"/>
    </location>
</feature>
<dbReference type="EMBL" id="CAJVPQ010000957">
    <property type="protein sequence ID" value="CAG8523049.1"/>
    <property type="molecule type" value="Genomic_DNA"/>
</dbReference>
<dbReference type="GO" id="GO:0042281">
    <property type="term" value="F:dolichyl pyrophosphate Man9GlcNAc2 alpha-1,3-glucosyltransferase activity"/>
    <property type="evidence" value="ECO:0007669"/>
    <property type="project" value="TreeGrafter"/>
</dbReference>
<dbReference type="AlphaFoldDB" id="A0A9N9AAD3"/>
<feature type="compositionally biased region" description="Low complexity" evidence="11">
    <location>
        <begin position="575"/>
        <end position="590"/>
    </location>
</feature>
<evidence type="ECO:0000256" key="10">
    <source>
        <dbReference type="RuleBase" id="RU363110"/>
    </source>
</evidence>
<keyword evidence="6 10" id="KW-0812">Transmembrane</keyword>
<comment type="subcellular location">
    <subcellularLocation>
        <location evidence="1 10">Endoplasmic reticulum membrane</location>
        <topology evidence="1 10">Multi-pass membrane protein</topology>
    </subcellularLocation>
</comment>
<dbReference type="Proteomes" id="UP000789570">
    <property type="component" value="Unassembled WGS sequence"/>
</dbReference>
<proteinExistence type="inferred from homology"/>
<evidence type="ECO:0000256" key="11">
    <source>
        <dbReference type="SAM" id="MobiDB-lite"/>
    </source>
</evidence>
<evidence type="ECO:0000256" key="4">
    <source>
        <dbReference type="ARBA" id="ARBA00022676"/>
    </source>
</evidence>
<keyword evidence="8 10" id="KW-1133">Transmembrane helix</keyword>
<evidence type="ECO:0000313" key="13">
    <source>
        <dbReference type="Proteomes" id="UP000789570"/>
    </source>
</evidence>
<gene>
    <name evidence="12" type="ORF">FCALED_LOCUS4800</name>
</gene>
<dbReference type="Pfam" id="PF03155">
    <property type="entry name" value="Alg6_Alg8"/>
    <property type="match status" value="1"/>
</dbReference>
<comment type="similarity">
    <text evidence="3 10">Belongs to the ALG6/ALG8 glucosyltransferase family.</text>
</comment>
<feature type="transmembrane region" description="Helical" evidence="10">
    <location>
        <begin position="181"/>
        <end position="198"/>
    </location>
</feature>
<evidence type="ECO:0000256" key="9">
    <source>
        <dbReference type="ARBA" id="ARBA00023136"/>
    </source>
</evidence>
<dbReference type="PANTHER" id="PTHR12413">
    <property type="entry name" value="DOLICHYL GLYCOSYLTRANSFERASE"/>
    <property type="match status" value="1"/>
</dbReference>
<organism evidence="12 13">
    <name type="scientific">Funneliformis caledonium</name>
    <dbReference type="NCBI Taxonomy" id="1117310"/>
    <lineage>
        <taxon>Eukaryota</taxon>
        <taxon>Fungi</taxon>
        <taxon>Fungi incertae sedis</taxon>
        <taxon>Mucoromycota</taxon>
        <taxon>Glomeromycotina</taxon>
        <taxon>Glomeromycetes</taxon>
        <taxon>Glomerales</taxon>
        <taxon>Glomeraceae</taxon>
        <taxon>Funneliformis</taxon>
    </lineage>
</organism>
<comment type="caution">
    <text evidence="10">Lacks conserved residue(s) required for the propagation of feature annotation.</text>
</comment>
<feature type="transmembrane region" description="Helical" evidence="10">
    <location>
        <begin position="351"/>
        <end position="370"/>
    </location>
</feature>
<name>A0A9N9AAD3_9GLOM</name>
<dbReference type="GO" id="GO:0005789">
    <property type="term" value="C:endoplasmic reticulum membrane"/>
    <property type="evidence" value="ECO:0007669"/>
    <property type="project" value="UniProtKB-SubCell"/>
</dbReference>
<feature type="region of interest" description="Disordered" evidence="11">
    <location>
        <begin position="460"/>
        <end position="489"/>
    </location>
</feature>
<dbReference type="OrthoDB" id="5589195at2759"/>
<reference evidence="12" key="1">
    <citation type="submission" date="2021-06" db="EMBL/GenBank/DDBJ databases">
        <authorList>
            <person name="Kallberg Y."/>
            <person name="Tangrot J."/>
            <person name="Rosling A."/>
        </authorList>
    </citation>
    <scope>NUCLEOTIDE SEQUENCE</scope>
    <source>
        <strain evidence="12">UK204</strain>
    </source>
</reference>
<evidence type="ECO:0000256" key="7">
    <source>
        <dbReference type="ARBA" id="ARBA00022824"/>
    </source>
</evidence>
<evidence type="ECO:0000256" key="8">
    <source>
        <dbReference type="ARBA" id="ARBA00022989"/>
    </source>
</evidence>
<feature type="transmembrane region" description="Helical" evidence="10">
    <location>
        <begin position="376"/>
        <end position="395"/>
    </location>
</feature>
<keyword evidence="5 10" id="KW-0808">Transferase</keyword>
<comment type="pathway">
    <text evidence="2 10">Protein modification; protein glycosylation.</text>
</comment>
<keyword evidence="13" id="KW-1185">Reference proteome</keyword>
<evidence type="ECO:0000313" key="12">
    <source>
        <dbReference type="EMBL" id="CAG8523049.1"/>
    </source>
</evidence>